<dbReference type="HOGENOM" id="CLU_3021606_0_0_9"/>
<evidence type="ECO:0000256" key="1">
    <source>
        <dbReference type="SAM" id="Phobius"/>
    </source>
</evidence>
<protein>
    <submittedName>
        <fullName evidence="2">Uncharacterized protein</fullName>
    </submittedName>
</protein>
<reference evidence="3" key="2">
    <citation type="submission" date="2011-06" db="EMBL/GenBank/DDBJ databases">
        <title>The complete genome sequence of Alicyclobacillus acidocaldarius sp. Tc-4-1.</title>
        <authorList>
            <person name="Chen Y."/>
            <person name="He Y."/>
            <person name="Dong Z."/>
            <person name="Hu S."/>
        </authorList>
    </citation>
    <scope>NUCLEOTIDE SEQUENCE [LARGE SCALE GENOMIC DNA]</scope>
    <source>
        <strain evidence="3">Tc-4-1</strain>
    </source>
</reference>
<proteinExistence type="predicted"/>
<dbReference type="EMBL" id="CP002902">
    <property type="protein sequence ID" value="AEJ43399.1"/>
    <property type="molecule type" value="Genomic_DNA"/>
</dbReference>
<evidence type="ECO:0000313" key="3">
    <source>
        <dbReference type="Proteomes" id="UP000000292"/>
    </source>
</evidence>
<dbReference type="STRING" id="1048834.TC41_1466"/>
<organism evidence="2 3">
    <name type="scientific">Alicyclobacillus acidocaldarius (strain Tc-4-1)</name>
    <name type="common">Bacillus acidocaldarius</name>
    <dbReference type="NCBI Taxonomy" id="1048834"/>
    <lineage>
        <taxon>Bacteria</taxon>
        <taxon>Bacillati</taxon>
        <taxon>Bacillota</taxon>
        <taxon>Bacilli</taxon>
        <taxon>Bacillales</taxon>
        <taxon>Alicyclobacillaceae</taxon>
        <taxon>Alicyclobacillus</taxon>
    </lineage>
</organism>
<keyword evidence="1" id="KW-0472">Membrane</keyword>
<dbReference type="Proteomes" id="UP000000292">
    <property type="component" value="Chromosome"/>
</dbReference>
<keyword evidence="1" id="KW-0812">Transmembrane</keyword>
<accession>F8IJ80</accession>
<evidence type="ECO:0000313" key="2">
    <source>
        <dbReference type="EMBL" id="AEJ43399.1"/>
    </source>
</evidence>
<sequence>MSSCIAASTFCLVEGFTYPELFTTRDTVMMDTPARFATSAIVAMLVTLLSRIFLM</sequence>
<dbReference type="KEGG" id="aad:TC41_1466"/>
<reference evidence="2 3" key="1">
    <citation type="journal article" date="2011" name="J. Bacteriol.">
        <title>Complete Genome Sequence of Alicyclobacillus acidocaldarius Strain Tc-4-1.</title>
        <authorList>
            <person name="Chen Y."/>
            <person name="He Y."/>
            <person name="Zhang B."/>
            <person name="Yang J."/>
            <person name="Li W."/>
            <person name="Dong Z."/>
            <person name="Hu S."/>
        </authorList>
    </citation>
    <scope>NUCLEOTIDE SEQUENCE [LARGE SCALE GENOMIC DNA]</scope>
    <source>
        <strain evidence="2 3">Tc-4-1</strain>
    </source>
</reference>
<dbReference type="AlphaFoldDB" id="F8IJ80"/>
<keyword evidence="1" id="KW-1133">Transmembrane helix</keyword>
<name>F8IJ80_ALIAT</name>
<gene>
    <name evidence="2" type="ordered locus">TC41_1466</name>
</gene>
<feature type="transmembrane region" description="Helical" evidence="1">
    <location>
        <begin position="34"/>
        <end position="54"/>
    </location>
</feature>